<reference evidence="2 3" key="1">
    <citation type="submission" date="2023-10" db="EMBL/GenBank/DDBJ databases">
        <authorList>
            <person name="Botero Cardona J."/>
        </authorList>
    </citation>
    <scope>NUCLEOTIDE SEQUENCE [LARGE SCALE GENOMIC DNA]</scope>
    <source>
        <strain evidence="2 3">R-53137</strain>
    </source>
</reference>
<keyword evidence="3" id="KW-1185">Reference proteome</keyword>
<sequence length="133" mass="15068">MSEFNEQAATQPNETQEVTETPVNDQPQAKSTTATDEVQSAFGQTKTFEYKDNDGNVLREYHFQFPGIEAGLKITDLVASNLTEYRQQMVKQLVTDPEVRSKGLEWFDTHKGMFEVLQALDTFLGEMLDGVRV</sequence>
<gene>
    <name evidence="2" type="ORF">R53137_KAKDMLNK_00226</name>
</gene>
<protein>
    <submittedName>
        <fullName evidence="2">Uncharacterized protein</fullName>
    </submittedName>
</protein>
<comment type="caution">
    <text evidence="2">The sequence shown here is derived from an EMBL/GenBank/DDBJ whole genome shotgun (WGS) entry which is preliminary data.</text>
</comment>
<evidence type="ECO:0000256" key="1">
    <source>
        <dbReference type="SAM" id="MobiDB-lite"/>
    </source>
</evidence>
<dbReference type="Proteomes" id="UP001314262">
    <property type="component" value="Unassembled WGS sequence"/>
</dbReference>
<dbReference type="RefSeq" id="WP_203619201.1">
    <property type="nucleotide sequence ID" value="NZ_BOJU01000004.1"/>
</dbReference>
<evidence type="ECO:0000313" key="2">
    <source>
        <dbReference type="EMBL" id="CAK1228312.1"/>
    </source>
</evidence>
<evidence type="ECO:0000313" key="3">
    <source>
        <dbReference type="Proteomes" id="UP001314262"/>
    </source>
</evidence>
<organism evidence="2 3">
    <name type="scientific">Fructobacillus tropaeoli</name>
    <dbReference type="NCBI Taxonomy" id="709323"/>
    <lineage>
        <taxon>Bacteria</taxon>
        <taxon>Bacillati</taxon>
        <taxon>Bacillota</taxon>
        <taxon>Bacilli</taxon>
        <taxon>Lactobacillales</taxon>
        <taxon>Lactobacillaceae</taxon>
        <taxon>Fructobacillus</taxon>
    </lineage>
</organism>
<accession>A0ABN9YMD3</accession>
<dbReference type="EMBL" id="CAUZLT010000001">
    <property type="protein sequence ID" value="CAK1228312.1"/>
    <property type="molecule type" value="Genomic_DNA"/>
</dbReference>
<feature type="region of interest" description="Disordered" evidence="1">
    <location>
        <begin position="1"/>
        <end position="38"/>
    </location>
</feature>
<proteinExistence type="predicted"/>
<name>A0ABN9YMD3_9LACO</name>